<evidence type="ECO:0000313" key="3">
    <source>
        <dbReference type="Proteomes" id="UP000252585"/>
    </source>
</evidence>
<dbReference type="EMBL" id="QPJJ01000002">
    <property type="protein sequence ID" value="RCW76902.1"/>
    <property type="molecule type" value="Genomic_DNA"/>
</dbReference>
<proteinExistence type="predicted"/>
<feature type="transmembrane region" description="Helical" evidence="1">
    <location>
        <begin position="40"/>
        <end position="57"/>
    </location>
</feature>
<name>A0A368Y9L8_9BACI</name>
<keyword evidence="3" id="KW-1185">Reference proteome</keyword>
<comment type="caution">
    <text evidence="2">The sequence shown here is derived from an EMBL/GenBank/DDBJ whole genome shotgun (WGS) entry which is preliminary data.</text>
</comment>
<organism evidence="2 3">
    <name type="scientific">Saliterribacillus persicus</name>
    <dbReference type="NCBI Taxonomy" id="930114"/>
    <lineage>
        <taxon>Bacteria</taxon>
        <taxon>Bacillati</taxon>
        <taxon>Bacillota</taxon>
        <taxon>Bacilli</taxon>
        <taxon>Bacillales</taxon>
        <taxon>Bacillaceae</taxon>
        <taxon>Saliterribacillus</taxon>
    </lineage>
</organism>
<sequence length="62" mass="7115">MNKRDKISIISWAVVGLMVLAALLKNLLFQDIAFVDIRNLTLFTFFLGSIIQLSYIIKKNQN</sequence>
<gene>
    <name evidence="2" type="ORF">DFR57_102177</name>
</gene>
<accession>A0A368Y9L8</accession>
<keyword evidence="1" id="KW-0812">Transmembrane</keyword>
<dbReference type="AlphaFoldDB" id="A0A368Y9L8"/>
<dbReference type="Proteomes" id="UP000252585">
    <property type="component" value="Unassembled WGS sequence"/>
</dbReference>
<keyword evidence="1" id="KW-0472">Membrane</keyword>
<keyword evidence="1" id="KW-1133">Transmembrane helix</keyword>
<evidence type="ECO:0000313" key="2">
    <source>
        <dbReference type="EMBL" id="RCW76902.1"/>
    </source>
</evidence>
<feature type="transmembrane region" description="Helical" evidence="1">
    <location>
        <begin position="7"/>
        <end position="28"/>
    </location>
</feature>
<evidence type="ECO:0000256" key="1">
    <source>
        <dbReference type="SAM" id="Phobius"/>
    </source>
</evidence>
<reference evidence="2 3" key="1">
    <citation type="submission" date="2018-07" db="EMBL/GenBank/DDBJ databases">
        <title>Genomic Encyclopedia of Type Strains, Phase IV (KMG-IV): sequencing the most valuable type-strain genomes for metagenomic binning, comparative biology and taxonomic classification.</title>
        <authorList>
            <person name="Goeker M."/>
        </authorList>
    </citation>
    <scope>NUCLEOTIDE SEQUENCE [LARGE SCALE GENOMIC DNA]</scope>
    <source>
        <strain evidence="2 3">DSM 27696</strain>
    </source>
</reference>
<protein>
    <submittedName>
        <fullName evidence="2">Uncharacterized protein</fullName>
    </submittedName>
</protein>